<evidence type="ECO:0000313" key="4">
    <source>
        <dbReference type="Proteomes" id="UP000183015"/>
    </source>
</evidence>
<dbReference type="InterPro" id="IPR050336">
    <property type="entry name" value="Chromosome_partition/occlusion"/>
</dbReference>
<dbReference type="GO" id="GO:0005694">
    <property type="term" value="C:chromosome"/>
    <property type="evidence" value="ECO:0007669"/>
    <property type="project" value="TreeGrafter"/>
</dbReference>
<dbReference type="STRING" id="235985.SAMN05414137_14529"/>
<name>A0A1H8AHM4_STRJI</name>
<dbReference type="SMART" id="SM00470">
    <property type="entry name" value="ParB"/>
    <property type="match status" value="1"/>
</dbReference>
<dbReference type="Proteomes" id="UP000183015">
    <property type="component" value="Unassembled WGS sequence"/>
</dbReference>
<dbReference type="SUPFAM" id="SSF110849">
    <property type="entry name" value="ParB/Sulfiredoxin"/>
    <property type="match status" value="1"/>
</dbReference>
<dbReference type="InterPro" id="IPR003115">
    <property type="entry name" value="ParB_N"/>
</dbReference>
<dbReference type="RefSeq" id="WP_052439490.1">
    <property type="nucleotide sequence ID" value="NZ_BBPN01000060.1"/>
</dbReference>
<dbReference type="PANTHER" id="PTHR33375">
    <property type="entry name" value="CHROMOSOME-PARTITIONING PROTEIN PARB-RELATED"/>
    <property type="match status" value="1"/>
</dbReference>
<dbReference type="eggNOG" id="COG1475">
    <property type="taxonomic scope" value="Bacteria"/>
</dbReference>
<dbReference type="Gene3D" id="3.90.1530.30">
    <property type="match status" value="1"/>
</dbReference>
<sequence>MASTTSSTDPRVESAETVEATRPAAIGTLIEVHPDHLAVDPANVRKDNAEPSAELLQSVAEVGVREPIGVRSGPGGAFWVFKGQRRMLAAQAAAAKARKNGEPVRLVPAILDELDEEADAVLFSLVENKHREEMTARDDVNAVSQLSLLTDDNIARRTRAANALGLTPDQVMAAQRARQLTPKSLTTATASGYDLEQMGDLVEVEKVPNATTVLDQAKKDDERTGGRGHWEHAMSRLRGDLGVIERAAAVRAELGAAKIKIVSPQPYYSGYGEKPKDRELSELRTQLGGPVLPEKHAGCPGHAARIDRATGEAVFLCLDPVAHGHKVPKKAAKPRSEQEKARHASVVAHNRAWRDARPVRHKFIAELVARPKVSEAVQLFCLSHLLHQNEGSSRYADRGELAYAAGFLGVPEPKTGRWNKPFQGAITKAMKGRRSANLLFAHVAAVVEFDMGDRAWEDGSAQVKEWLRLLAAEGYTLSEVEAEITGPLRGPAAKGSPKSPATARTKLATAA</sequence>
<evidence type="ECO:0000256" key="1">
    <source>
        <dbReference type="SAM" id="MobiDB-lite"/>
    </source>
</evidence>
<feature type="domain" description="ParB-like N-terminal" evidence="2">
    <location>
        <begin position="30"/>
        <end position="129"/>
    </location>
</feature>
<feature type="region of interest" description="Disordered" evidence="1">
    <location>
        <begin position="327"/>
        <end position="347"/>
    </location>
</feature>
<dbReference type="GO" id="GO:0007059">
    <property type="term" value="P:chromosome segregation"/>
    <property type="evidence" value="ECO:0007669"/>
    <property type="project" value="TreeGrafter"/>
</dbReference>
<dbReference type="EMBL" id="FOAZ01000045">
    <property type="protein sequence ID" value="SEM70302.1"/>
    <property type="molecule type" value="Genomic_DNA"/>
</dbReference>
<organism evidence="3 4">
    <name type="scientific">Streptacidiphilus jiangxiensis</name>
    <dbReference type="NCBI Taxonomy" id="235985"/>
    <lineage>
        <taxon>Bacteria</taxon>
        <taxon>Bacillati</taxon>
        <taxon>Actinomycetota</taxon>
        <taxon>Actinomycetes</taxon>
        <taxon>Kitasatosporales</taxon>
        <taxon>Streptomycetaceae</taxon>
        <taxon>Streptacidiphilus</taxon>
    </lineage>
</organism>
<dbReference type="PANTHER" id="PTHR33375:SF1">
    <property type="entry name" value="CHROMOSOME-PARTITIONING PROTEIN PARB-RELATED"/>
    <property type="match status" value="1"/>
</dbReference>
<evidence type="ECO:0000313" key="3">
    <source>
        <dbReference type="EMBL" id="SEM70302.1"/>
    </source>
</evidence>
<dbReference type="InterPro" id="IPR036086">
    <property type="entry name" value="ParB/Sulfiredoxin_sf"/>
</dbReference>
<feature type="region of interest" description="Disordered" evidence="1">
    <location>
        <begin position="1"/>
        <end position="20"/>
    </location>
</feature>
<reference evidence="4" key="1">
    <citation type="submission" date="2016-10" db="EMBL/GenBank/DDBJ databases">
        <authorList>
            <person name="Varghese N."/>
        </authorList>
    </citation>
    <scope>NUCLEOTIDE SEQUENCE [LARGE SCALE GENOMIC DNA]</scope>
    <source>
        <strain evidence="4">DSM 45096 / BCRC 16803 / CGMCC 4.1857 / CIP 109030 / JCM 12277 / KCTC 19219 / NBRC 100920 / 33214</strain>
    </source>
</reference>
<feature type="region of interest" description="Disordered" evidence="1">
    <location>
        <begin position="487"/>
        <end position="511"/>
    </location>
</feature>
<proteinExistence type="predicted"/>
<keyword evidence="4" id="KW-1185">Reference proteome</keyword>
<protein>
    <submittedName>
        <fullName evidence="3">ParB/RepB/Spo0J family partition protein</fullName>
    </submittedName>
</protein>
<evidence type="ECO:0000259" key="2">
    <source>
        <dbReference type="SMART" id="SM00470"/>
    </source>
</evidence>
<accession>A0A1H8AHM4</accession>
<gene>
    <name evidence="3" type="ORF">SAMN05414137_14529</name>
</gene>
<dbReference type="Pfam" id="PF02195">
    <property type="entry name" value="ParB_N"/>
    <property type="match status" value="1"/>
</dbReference>
<dbReference type="AlphaFoldDB" id="A0A1H8AHM4"/>